<accession>A0A7M2WYK5</accession>
<organism evidence="1 2">
    <name type="scientific">Humisphaera borealis</name>
    <dbReference type="NCBI Taxonomy" id="2807512"/>
    <lineage>
        <taxon>Bacteria</taxon>
        <taxon>Pseudomonadati</taxon>
        <taxon>Planctomycetota</taxon>
        <taxon>Phycisphaerae</taxon>
        <taxon>Tepidisphaerales</taxon>
        <taxon>Tepidisphaeraceae</taxon>
        <taxon>Humisphaera</taxon>
    </lineage>
</organism>
<evidence type="ECO:0000313" key="1">
    <source>
        <dbReference type="EMBL" id="QOV90499.1"/>
    </source>
</evidence>
<keyword evidence="2" id="KW-1185">Reference proteome</keyword>
<dbReference type="Proteomes" id="UP000593765">
    <property type="component" value="Chromosome"/>
</dbReference>
<protein>
    <submittedName>
        <fullName evidence="1">Uncharacterized protein</fullName>
    </submittedName>
</protein>
<dbReference type="KEGG" id="hbs:IPV69_03790"/>
<reference evidence="1 2" key="1">
    <citation type="submission" date="2020-10" db="EMBL/GenBank/DDBJ databases">
        <title>Wide distribution of Phycisphaera-like planctomycetes from WD2101 soil group in peatlands and genome analysis of the first cultivated representative.</title>
        <authorList>
            <person name="Dedysh S.N."/>
            <person name="Beletsky A.V."/>
            <person name="Ivanova A."/>
            <person name="Kulichevskaya I.S."/>
            <person name="Suzina N.E."/>
            <person name="Philippov D.A."/>
            <person name="Rakitin A.L."/>
            <person name="Mardanov A.V."/>
            <person name="Ravin N.V."/>
        </authorList>
    </citation>
    <scope>NUCLEOTIDE SEQUENCE [LARGE SCALE GENOMIC DNA]</scope>
    <source>
        <strain evidence="1 2">M1803</strain>
    </source>
</reference>
<proteinExistence type="predicted"/>
<evidence type="ECO:0000313" key="2">
    <source>
        <dbReference type="Proteomes" id="UP000593765"/>
    </source>
</evidence>
<dbReference type="EMBL" id="CP063458">
    <property type="protein sequence ID" value="QOV90499.1"/>
    <property type="molecule type" value="Genomic_DNA"/>
</dbReference>
<gene>
    <name evidence="1" type="ORF">IPV69_03790</name>
</gene>
<name>A0A7M2WYK5_9BACT</name>
<dbReference type="AlphaFoldDB" id="A0A7M2WYK5"/>
<sequence length="167" mass="18416">MSIWIRTFSPRPLGPLNAEALQSGIRKRLLAAPFNPDEEEDPEVVLSRLRISPRSADLLELYYRADAKRFIPVERWVGDAAAEEVEEALEDLEDALDPGAAKVRAILNRTVETVAFELKLSDAQGMGWPLAIAAAATFAEQCSGVIYAEDSGWMVPSGNEVEFLVQE</sequence>